<evidence type="ECO:0000313" key="2">
    <source>
        <dbReference type="Proteomes" id="UP001172457"/>
    </source>
</evidence>
<protein>
    <submittedName>
        <fullName evidence="1">Uncharacterized protein</fullName>
    </submittedName>
</protein>
<dbReference type="EMBL" id="JARYMX010000006">
    <property type="protein sequence ID" value="KAJ9545419.1"/>
    <property type="molecule type" value="Genomic_DNA"/>
</dbReference>
<accession>A0AA38WCS9</accession>
<dbReference type="Proteomes" id="UP001172457">
    <property type="component" value="Chromosome 6"/>
</dbReference>
<proteinExistence type="predicted"/>
<evidence type="ECO:0000313" key="1">
    <source>
        <dbReference type="EMBL" id="KAJ9545419.1"/>
    </source>
</evidence>
<reference evidence="1" key="1">
    <citation type="submission" date="2023-03" db="EMBL/GenBank/DDBJ databases">
        <title>Chromosome-scale reference genome and RAD-based genetic map of yellow starthistle (Centaurea solstitialis) reveal putative structural variation and QTLs associated with invader traits.</title>
        <authorList>
            <person name="Reatini B."/>
            <person name="Cang F.A."/>
            <person name="Jiang Q."/>
            <person name="Mckibben M.T.W."/>
            <person name="Barker M.S."/>
            <person name="Rieseberg L.H."/>
            <person name="Dlugosch K.M."/>
        </authorList>
    </citation>
    <scope>NUCLEOTIDE SEQUENCE</scope>
    <source>
        <strain evidence="1">CAN-66</strain>
        <tissue evidence="1">Leaf</tissue>
    </source>
</reference>
<sequence length="110" mass="12286">MVDSGSQKNPTAAIDVNPECTFADRTMHTTYGCVFNGNWKRDIREGREESEVSLIKTLCSKITESDNADSWEWRLNESGIFSVASLRKAIDSMSLRRAGPSTSWNKLIPA</sequence>
<dbReference type="AlphaFoldDB" id="A0AA38WCS9"/>
<organism evidence="1 2">
    <name type="scientific">Centaurea solstitialis</name>
    <name type="common">yellow star-thistle</name>
    <dbReference type="NCBI Taxonomy" id="347529"/>
    <lineage>
        <taxon>Eukaryota</taxon>
        <taxon>Viridiplantae</taxon>
        <taxon>Streptophyta</taxon>
        <taxon>Embryophyta</taxon>
        <taxon>Tracheophyta</taxon>
        <taxon>Spermatophyta</taxon>
        <taxon>Magnoliopsida</taxon>
        <taxon>eudicotyledons</taxon>
        <taxon>Gunneridae</taxon>
        <taxon>Pentapetalae</taxon>
        <taxon>asterids</taxon>
        <taxon>campanulids</taxon>
        <taxon>Asterales</taxon>
        <taxon>Asteraceae</taxon>
        <taxon>Carduoideae</taxon>
        <taxon>Cardueae</taxon>
        <taxon>Centaureinae</taxon>
        <taxon>Centaurea</taxon>
    </lineage>
</organism>
<gene>
    <name evidence="1" type="ORF">OSB04_025126</name>
</gene>
<comment type="caution">
    <text evidence="1">The sequence shown here is derived from an EMBL/GenBank/DDBJ whole genome shotgun (WGS) entry which is preliminary data.</text>
</comment>
<name>A0AA38WCS9_9ASTR</name>
<keyword evidence="2" id="KW-1185">Reference proteome</keyword>